<evidence type="ECO:0000313" key="3">
    <source>
        <dbReference type="Proteomes" id="UP000192756"/>
    </source>
</evidence>
<dbReference type="Gene3D" id="1.10.620.20">
    <property type="entry name" value="Ribonucleotide Reductase, subunit A"/>
    <property type="match status" value="1"/>
</dbReference>
<dbReference type="GO" id="GO:0016491">
    <property type="term" value="F:oxidoreductase activity"/>
    <property type="evidence" value="ECO:0007669"/>
    <property type="project" value="InterPro"/>
</dbReference>
<gene>
    <name evidence="2" type="ORF">SAMN04488524_0512</name>
</gene>
<keyword evidence="1" id="KW-0812">Transmembrane</keyword>
<dbReference type="SUPFAM" id="SSF47240">
    <property type="entry name" value="Ferritin-like"/>
    <property type="match status" value="1"/>
</dbReference>
<proteinExistence type="predicted"/>
<keyword evidence="1" id="KW-0472">Membrane</keyword>
<feature type="transmembrane region" description="Helical" evidence="1">
    <location>
        <begin position="187"/>
        <end position="204"/>
    </location>
</feature>
<name>A0A1W1Z9K7_9SPHI</name>
<dbReference type="RefSeq" id="WP_084239548.1">
    <property type="nucleotide sequence ID" value="NZ_FWXT01000001.1"/>
</dbReference>
<dbReference type="OrthoDB" id="268439at2"/>
<dbReference type="InterPro" id="IPR009078">
    <property type="entry name" value="Ferritin-like_SF"/>
</dbReference>
<dbReference type="EMBL" id="FWXT01000001">
    <property type="protein sequence ID" value="SMC45110.1"/>
    <property type="molecule type" value="Genomic_DNA"/>
</dbReference>
<evidence type="ECO:0000313" key="2">
    <source>
        <dbReference type="EMBL" id="SMC45110.1"/>
    </source>
</evidence>
<evidence type="ECO:0008006" key="4">
    <source>
        <dbReference type="Google" id="ProtNLM"/>
    </source>
</evidence>
<organism evidence="2 3">
    <name type="scientific">Pedobacter africanus</name>
    <dbReference type="NCBI Taxonomy" id="151894"/>
    <lineage>
        <taxon>Bacteria</taxon>
        <taxon>Pseudomonadati</taxon>
        <taxon>Bacteroidota</taxon>
        <taxon>Sphingobacteriia</taxon>
        <taxon>Sphingobacteriales</taxon>
        <taxon>Sphingobacteriaceae</taxon>
        <taxon>Pedobacter</taxon>
    </lineage>
</organism>
<keyword evidence="3" id="KW-1185">Reference proteome</keyword>
<dbReference type="Proteomes" id="UP000192756">
    <property type="component" value="Unassembled WGS sequence"/>
</dbReference>
<evidence type="ECO:0000256" key="1">
    <source>
        <dbReference type="SAM" id="Phobius"/>
    </source>
</evidence>
<dbReference type="STRING" id="151894.SAMN04488524_0512"/>
<dbReference type="CDD" id="cd00657">
    <property type="entry name" value="Ferritin_like"/>
    <property type="match status" value="1"/>
</dbReference>
<protein>
    <recommendedName>
        <fullName evidence="4">Ferritin-like domain-containing protein</fullName>
    </recommendedName>
</protein>
<reference evidence="3" key="1">
    <citation type="submission" date="2017-04" db="EMBL/GenBank/DDBJ databases">
        <authorList>
            <person name="Varghese N."/>
            <person name="Submissions S."/>
        </authorList>
    </citation>
    <scope>NUCLEOTIDE SEQUENCE [LARGE SCALE GENOMIC DNA]</scope>
    <source>
        <strain evidence="3">DSM 12126</strain>
    </source>
</reference>
<accession>A0A1W1Z9K7</accession>
<dbReference type="InterPro" id="IPR012348">
    <property type="entry name" value="RNR-like"/>
</dbReference>
<sequence>MHNSLYWINYFNNNLKNQRIDWSIQPVLSVSEKQNILKSLQAWQLGETSEGTSLVKAATKHAKQLNDPNYTNAIKLFIKEEQKHGNNLGRYIDLIGEQRIKKDWGDSLFRKIRGLNTNMEFWTIAVITVESAAQLFYQCLKDATSCRLLKQICTDILIDEAAHITFQIERLSLIYQHRNPLWRTATYYFYTVFYFSTAFTVWIAHKRLFKAGRLDFKLYWKKMKLKFKKTIKKLKPDQENIKVENTCGHLL</sequence>
<dbReference type="AlphaFoldDB" id="A0A1W1Z9K7"/>
<keyword evidence="1" id="KW-1133">Transmembrane helix</keyword>